<reference evidence="1 3" key="3">
    <citation type="journal article" date="1986" name="Mol. Cell. Biol.">
        <title>DNA sequence homology between the terminal inverted repeats of Shope fibroma virus and an endogenous cellular plasmid species.</title>
        <authorList>
            <person name="Upton C."/>
            <person name="McFadden G."/>
        </authorList>
    </citation>
    <scope>NUCLEOTIDE SEQUENCE [LARGE SCALE GENOMIC DNA]</scope>
    <source>
        <strain evidence="1 3">Kasza</strain>
    </source>
</reference>
<reference evidence="1 3" key="8">
    <citation type="journal article" date="1990" name="Virology">
        <title>The complete DNA sequence of vaccinia virus.</title>
        <authorList>
            <person name="Goebel S.J."/>
            <person name="Johnson G.P."/>
            <person name="Perkus M.E."/>
            <person name="Davis S.W."/>
            <person name="Winslow J.P."/>
            <person name="Paoletti E."/>
        </authorList>
    </citation>
    <scope>NUCLEOTIDE SEQUENCE [LARGE SCALE GENOMIC DNA]</scope>
    <source>
        <strain evidence="1 3">Kasza</strain>
    </source>
</reference>
<sequence>MGLLLPGSVHEGVVYFRDGVFRVSLHGYEDHDCVLLDYLNYRHDTLDQLKRRLVGRTIKTQVVRVNGLYVDLRRFFTG</sequence>
<reference evidence="3" key="15">
    <citation type="journal article" date="1993" name="Proc. Natl. Acad. Sci. U.S.A.">
        <title>Identification of a poxvirus gene encoding a uracil-DNA glycosylase.</title>
        <authorList>
            <person name="Upton C."/>
            <person name="Stuart D.T."/>
            <person name="McFadden G."/>
        </authorList>
    </citation>
    <scope>NUCLEOTIDE SEQUENCE [LARGE SCALE GENOMIC DNA]</scope>
    <source>
        <strain evidence="3">Kasza</strain>
    </source>
</reference>
<reference evidence="3" key="11">
    <citation type="journal article" date="1991" name="Virology">
        <title>Identification and DNA sequence of the large subunit of the capping enzyme from Shope fibroma virus.</title>
        <authorList>
            <person name="Upton C."/>
            <person name="Stuart D."/>
            <person name="McFadden G."/>
        </authorList>
    </citation>
    <scope>NUCLEOTIDE SEQUENCE [LARGE SCALE GENOMIC DNA]</scope>
    <source>
        <strain evidence="3">Kasza</strain>
    </source>
</reference>
<reference evidence="3" key="13">
    <citation type="journal article" date="1992" name="J. Gen. Virol.">
        <title>Nucleotide sequence analysis of a unique near-terminal region of the tumorigenic poxvirus, Shope fibroma virus.</title>
        <authorList>
            <person name="Massung R.F."/>
            <person name="McFadden G."/>
            <person name="Moyer R.W."/>
        </authorList>
    </citation>
    <scope>NUCLEOTIDE SEQUENCE [LARGE SCALE GENOMIC DNA]</scope>
    <source>
        <strain evidence="3">Kasza</strain>
    </source>
</reference>
<dbReference type="SUPFAM" id="SSF50249">
    <property type="entry name" value="Nucleic acid-binding proteins"/>
    <property type="match status" value="1"/>
</dbReference>
<name>Q9PX51_RFVKA</name>
<reference evidence="3" key="7">
    <citation type="journal article" date="1990" name="Virology">
        <title>Identification and DNA sequence of the Shope fibroma virus DNA topoisomerase gene.</title>
        <authorList>
            <person name="Upton C."/>
            <person name="Opgenorth A."/>
            <person name="Traktman P."/>
            <person name="McFadden G."/>
        </authorList>
    </citation>
    <scope>NUCLEOTIDE SEQUENCE [LARGE SCALE GENOMIC DNA]</scope>
    <source>
        <strain evidence="3">Kasza</strain>
    </source>
</reference>
<dbReference type="KEGG" id="vg:1486854"/>
<dbReference type="Gene3D" id="2.40.50.140">
    <property type="entry name" value="Nucleic acid-binding proteins"/>
    <property type="match status" value="1"/>
</dbReference>
<dbReference type="Proteomes" id="UP000000868">
    <property type="component" value="Segment"/>
</dbReference>
<reference evidence="2 3" key="1">
    <citation type="journal article" date="1984" name="J. Virol.">
        <title>Tumorigenic poxviruses: construction of the composite physical map of the Shope fibroma virus genome.</title>
        <authorList>
            <person name="Delange A.M."/>
            <person name="Macaulay C."/>
            <person name="Block W."/>
            <person name="Mueller T."/>
            <person name="McFadden G."/>
        </authorList>
    </citation>
    <scope>NUCLEOTIDE SEQUENCE [LARGE SCALE GENOMIC DNA]</scope>
    <source>
        <strain evidence="2 3">Kasza</strain>
    </source>
</reference>
<dbReference type="EMBL" id="AF170722">
    <property type="protein sequence ID" value="AAF17892.1"/>
    <property type="molecule type" value="Genomic_DNA"/>
</dbReference>
<reference evidence="3" key="2">
    <citation type="journal article" date="1986" name="J. Virol.">
        <title>Identification and nucleotide sequence of the thymidine kinase gene of Shope fibroma virus.</title>
        <authorList>
            <person name="Upton C."/>
            <person name="McFadden G."/>
        </authorList>
    </citation>
    <scope>NUCLEOTIDE SEQUENCE [LARGE SCALE GENOMIC DNA]</scope>
    <source>
        <strain evidence="3">Kasza</strain>
    </source>
</reference>
<evidence type="ECO:0000313" key="3">
    <source>
        <dbReference type="Proteomes" id="UP000000868"/>
    </source>
</evidence>
<reference evidence="3" key="18">
    <citation type="journal article" date="1995" name="Virology">
        <title>Myxoma virus and Shope fibroma virus encode dual-specificity tyrosine/serine phosphatases which are essential for virus viability.</title>
        <authorList>
            <person name="Mossman K."/>
            <person name="Ostergaard H."/>
            <person name="Upton C."/>
            <person name="McFadden G."/>
        </authorList>
    </citation>
    <scope>NUCLEOTIDE SEQUENCE [LARGE SCALE GENOMIC DNA]</scope>
    <source>
        <strain evidence="3">Kasza</strain>
    </source>
</reference>
<dbReference type="EMBL" id="AF170722">
    <property type="protein sequence ID" value="AAF18032.1"/>
    <property type="molecule type" value="Genomic_DNA"/>
</dbReference>
<reference evidence="3" key="19">
    <citation type="journal article" date="1995" name="Virology">
        <title>Species specificity of ectromelia virus and vaccinia virus interferon-gamma binding proteins.</title>
        <authorList>
            <person name="Mossman K."/>
            <person name="Upton C."/>
            <person name="Buller R.M."/>
            <person name="McFadden G."/>
        </authorList>
    </citation>
    <scope>NUCLEOTIDE SEQUENCE [LARGE SCALE GENOMIC DNA]</scope>
    <source>
        <strain evidence="3">Kasza</strain>
    </source>
</reference>
<reference evidence="3" key="22">
    <citation type="journal article" date="1999" name="J. Virol.">
        <title>Myxoma virus encodes an alpha2,3-sialyltransferase that enhances virulence.</title>
        <authorList>
            <person name="Jackson R.J."/>
            <person name="Hall D.F."/>
            <person name="Kerr P.J."/>
        </authorList>
    </citation>
    <scope>NUCLEOTIDE SEQUENCE [LARGE SCALE GENOMIC DNA]</scope>
    <source>
        <strain evidence="3">Kasza</strain>
    </source>
</reference>
<reference evidence="3" key="20">
    <citation type="journal article" date="1997" name="Virology">
        <title>The T1/35kDa family of poxvirus-secreted proteins bind chemokines and modulate leukocyte influx into virus-infected tissues.</title>
        <authorList>
            <person name="Graham K.A."/>
            <person name="Lalani A.S."/>
            <person name="Macen J.L."/>
            <person name="Ness T.L."/>
            <person name="Barry M."/>
            <person name="Liu L.Y."/>
            <person name="Lucas A."/>
            <person name="Clark-Lewis I."/>
            <person name="Moyer R.W."/>
            <person name="McFadden G."/>
        </authorList>
    </citation>
    <scope>NUCLEOTIDE SEQUENCE [LARGE SCALE GENOMIC DNA]</scope>
    <source>
        <strain evidence="3">Kasza</strain>
    </source>
</reference>
<reference evidence="3" key="21">
    <citation type="journal article" date="1999" name="J. Mol. Biol.">
        <title>Shope fibroma virus DNA topoisomerase catalyses holliday junction resolution and hairpin formation in vitro.</title>
        <authorList>
            <person name="Palaniyar N."/>
            <person name="Gerasimopoulos E."/>
            <person name="Evans D.H."/>
        </authorList>
    </citation>
    <scope>NUCLEOTIDE SEQUENCE [LARGE SCALE GENOMIC DNA]</scope>
    <source>
        <strain evidence="3">Kasza</strain>
    </source>
</reference>
<reference evidence="3" key="16">
    <citation type="journal article" date="1994" name="J. Virol.">
        <title>A poxvirus protein with a RING finger motif binds zinc and localizes in virus factories.</title>
        <authorList>
            <person name="Upton C."/>
            <person name="Schiff L."/>
            <person name="Rice S.A."/>
            <person name="Dowdeswell T."/>
            <person name="Yang X."/>
            <person name="McFadden G."/>
        </authorList>
    </citation>
    <scope>NUCLEOTIDE SEQUENCE [LARGE SCALE GENOMIC DNA]</scope>
    <source>
        <strain evidence="3">Kasza</strain>
    </source>
</reference>
<dbReference type="KEGG" id="vg:1486993"/>
<reference evidence="3" key="4">
    <citation type="journal article" date="1986" name="Virology">
        <title>Tumorigenic poxviruses: analysis of viral DNA sequences implicated in the tumorigenicity of Shope fibroma virus and malignant rabbit virus.</title>
        <authorList>
            <person name="Upton C."/>
            <person name="McFadden G."/>
        </authorList>
    </citation>
    <scope>NUCLEOTIDE SEQUENCE [LARGE SCALE GENOMIC DNA]</scope>
    <source>
        <strain evidence="3">Kasza</strain>
    </source>
</reference>
<keyword evidence="3" id="KW-1185">Reference proteome</keyword>
<reference evidence="2 3" key="12">
    <citation type="journal article" date="1991" name="Virology">
        <title>Sequence and analysis of a portion of the genomes of Shope fibroma virus and malignant rabbit fibroma virus that is important for viral replication in lymphocytes.</title>
        <authorList>
            <person name="Strayer D.S."/>
            <person name="Jerng H.H."/>
            <person name="O'Connor K."/>
        </authorList>
    </citation>
    <scope>NUCLEOTIDE SEQUENCE [LARGE SCALE GENOMIC DNA]</scope>
    <source>
        <strain evidence="2 3">Kasza</strain>
    </source>
</reference>
<reference evidence="3" key="10">
    <citation type="journal article" date="1991" name="Biochem. Biophys. Res. Commun.">
        <title>T2 open reading frame from the Shope fibroma virus encodes a soluble form of the TNF receptor.</title>
        <authorList>
            <person name="Smith C.A."/>
            <person name="Davis T."/>
            <person name="Wignall J.M."/>
            <person name="Din W.S."/>
            <person name="Farrah T."/>
            <person name="Upton C."/>
            <person name="McFadden G."/>
            <person name="Goodwin R.G."/>
        </authorList>
    </citation>
    <scope>NUCLEOTIDE SEQUENCE [LARGE SCALE GENOMIC DNA]</scope>
    <source>
        <strain evidence="3">Kasza</strain>
    </source>
</reference>
<reference evidence="3" key="5">
    <citation type="journal article" date="1987" name="Virology">
        <title>Tumorigenic poxviruses: genomic organization and DNA sequence of the telomeric region of the Shope fibroma virus genome.</title>
        <authorList>
            <person name="Upton C."/>
            <person name="DeLange A.M."/>
            <person name="McFadden G."/>
        </authorList>
    </citation>
    <scope>NUCLEOTIDE SEQUENCE [LARGE SCALE GENOMIC DNA]</scope>
    <source>
        <strain evidence="3">Kasza</strain>
    </source>
</reference>
<organism evidence="3">
    <name type="scientific">Rabbit fibroma virus (strain Kasza)</name>
    <name type="common">RFV</name>
    <name type="synonym">Shope fibroma virus (strain Kasza)</name>
    <dbReference type="NCBI Taxonomy" id="10272"/>
    <lineage>
        <taxon>Viruses</taxon>
        <taxon>Varidnaviria</taxon>
        <taxon>Bamfordvirae</taxon>
        <taxon>Nucleocytoviricota</taxon>
        <taxon>Pokkesviricetes</taxon>
        <taxon>Chitovirales</taxon>
        <taxon>Poxviridae</taxon>
        <taxon>Chordopoxvirinae</taxon>
        <taxon>Leporipoxvirus</taxon>
        <taxon>Leporipoxvirus shope</taxon>
        <taxon>Rabbit fibroma virus</taxon>
    </lineage>
</organism>
<accession>Q9PX51</accession>
<dbReference type="RefSeq" id="NP_051897.1">
    <property type="nucleotide sequence ID" value="NC_001266.1"/>
</dbReference>
<reference evidence="3" key="6">
    <citation type="journal article" date="1988" name="Virology">
        <title>Tumorigenic poxviruses: fine analysis of the recombination junctions in malignant rabbit fibroma virus, a recombinant between Shope fibroma virus and myxoma virus.</title>
        <authorList>
            <person name="Upton C."/>
            <person name="Macen J.L."/>
            <person name="Maranchuk R.A."/>
            <person name="DeLange A.M."/>
            <person name="McFadden G."/>
        </authorList>
    </citation>
    <scope>NUCLEOTIDE SEQUENCE [LARGE SCALE GENOMIC DNA]</scope>
    <source>
        <strain evidence="3">Kasza</strain>
    </source>
</reference>
<reference evidence="3" key="17">
    <citation type="journal article" date="1994" name="Virology">
        <title>Characterization of the Shope fibroma virus DNA ligase gene.</title>
        <authorList>
            <person name="Parks R.J."/>
            <person name="Lichty B.D."/>
            <person name="Karakis C."/>
            <person name="Evans D.H."/>
        </authorList>
    </citation>
    <scope>NUCLEOTIDE SEQUENCE [LARGE SCALE GENOMIC DNA]</scope>
    <source>
        <strain evidence="3">Kasza</strain>
    </source>
</reference>
<dbReference type="RefSeq" id="NP_052039.1">
    <property type="nucleotide sequence ID" value="NC_001266.1"/>
</dbReference>
<reference evidence="3" key="14">
    <citation type="journal article" date="1992" name="Virus Res.">
        <title>Sequence and analysis of the BamHI 'D' fragment of Shope fibroma virus: comparison with similar regions of related poxviruses.</title>
        <authorList>
            <person name="Strayer D.S."/>
            <person name="Jerng H.H."/>
        </authorList>
    </citation>
    <scope>NUCLEOTIDE SEQUENCE [LARGE SCALE GENOMIC DNA]</scope>
    <source>
        <strain evidence="3">Kasza</strain>
    </source>
</reference>
<organismHost>
    <name type="scientific">Oryctolagus cuniculus</name>
    <name type="common">Rabbit</name>
    <dbReference type="NCBI Taxonomy" id="9986"/>
</organismHost>
<gene>
    <name evidence="2" type="primary">s008.2R</name>
    <name evidence="1" type="synonym">s008.2L</name>
</gene>
<protein>
    <submittedName>
        <fullName evidence="1">Gp008.2L</fullName>
    </submittedName>
    <submittedName>
        <fullName evidence="2">Gp008.2R</fullName>
    </submittedName>
</protein>
<reference evidence="2 3" key="23">
    <citation type="journal article" date="1999" name="Virology">
        <title>The complete genome sequence of shope (Rabbit) fibroma virus.</title>
        <authorList>
            <person name="Willer D.O."/>
            <person name="McFadden G."/>
            <person name="Evans D.H."/>
        </authorList>
    </citation>
    <scope>NUCLEOTIDE SEQUENCE [LARGE SCALE GENOMIC DNA]</scope>
    <source>
        <strain evidence="2 3">Kasza</strain>
    </source>
</reference>
<reference evidence="3" key="9">
    <citation type="journal article" date="1990" name="Virology">
        <title>Tumorigenic poxviruses: characterization of the expression of an epidermal growth factor related gene in Shope fibroma virus.</title>
        <authorList>
            <person name="Chang W."/>
            <person name="Macaulay C."/>
            <person name="Hu S.L."/>
            <person name="Tam J.P."/>
            <person name="McFadden G."/>
        </authorList>
    </citation>
    <scope>NUCLEOTIDE SEQUENCE [LARGE SCALE GENOMIC DNA]</scope>
    <source>
        <strain evidence="3">Kasza</strain>
    </source>
</reference>
<evidence type="ECO:0000313" key="1">
    <source>
        <dbReference type="EMBL" id="AAF17892.1"/>
    </source>
</evidence>
<dbReference type="InterPro" id="IPR012340">
    <property type="entry name" value="NA-bd_OB-fold"/>
</dbReference>
<proteinExistence type="predicted"/>
<evidence type="ECO:0000313" key="2">
    <source>
        <dbReference type="EMBL" id="AAF18032.1"/>
    </source>
</evidence>